<keyword evidence="2" id="KW-1185">Reference proteome</keyword>
<evidence type="ECO:0008006" key="3">
    <source>
        <dbReference type="Google" id="ProtNLM"/>
    </source>
</evidence>
<proteinExistence type="predicted"/>
<sequence length="116" mass="11605">MLGPVAADAGATALMDVSDGLGLDAGRIAGASDVTIDLDGTALDALAFGGDRVRALSGGEDHGLLATFPAETPVPTGFTRIGQVVARRSDGVLVDGEPVPAGGWDPYRDWDGVVSG</sequence>
<reference evidence="2" key="1">
    <citation type="journal article" date="2019" name="Int. J. Syst. Evol. Microbiol.">
        <title>The Global Catalogue of Microorganisms (GCM) 10K type strain sequencing project: providing services to taxonomists for standard genome sequencing and annotation.</title>
        <authorList>
            <consortium name="The Broad Institute Genomics Platform"/>
            <consortium name="The Broad Institute Genome Sequencing Center for Infectious Disease"/>
            <person name="Wu L."/>
            <person name="Ma J."/>
        </authorList>
    </citation>
    <scope>NUCLEOTIDE SEQUENCE [LARGE SCALE GENOMIC DNA]</scope>
    <source>
        <strain evidence="2">NBRC 106310</strain>
    </source>
</reference>
<dbReference type="EMBL" id="AP027728">
    <property type="protein sequence ID" value="BDZ38466.1"/>
    <property type="molecule type" value="Genomic_DNA"/>
</dbReference>
<accession>A0ABN6X1A4</accession>
<gene>
    <name evidence="1" type="ORF">GCM10025863_10800</name>
</gene>
<name>A0ABN6X1A4_9MICO</name>
<evidence type="ECO:0000313" key="1">
    <source>
        <dbReference type="EMBL" id="BDZ38466.1"/>
    </source>
</evidence>
<dbReference type="Proteomes" id="UP001321543">
    <property type="component" value="Chromosome"/>
</dbReference>
<protein>
    <recommendedName>
        <fullName evidence="3">Thiamine-monophosphate kinase</fullName>
    </recommendedName>
</protein>
<dbReference type="SUPFAM" id="SSF56042">
    <property type="entry name" value="PurM C-terminal domain-like"/>
    <property type="match status" value="1"/>
</dbReference>
<organism evidence="1 2">
    <name type="scientific">Microbacterium suwonense</name>
    <dbReference type="NCBI Taxonomy" id="683047"/>
    <lineage>
        <taxon>Bacteria</taxon>
        <taxon>Bacillati</taxon>
        <taxon>Actinomycetota</taxon>
        <taxon>Actinomycetes</taxon>
        <taxon>Micrococcales</taxon>
        <taxon>Microbacteriaceae</taxon>
        <taxon>Microbacterium</taxon>
    </lineage>
</organism>
<dbReference type="Gene3D" id="3.90.650.10">
    <property type="entry name" value="PurM-like C-terminal domain"/>
    <property type="match status" value="1"/>
</dbReference>
<dbReference type="InterPro" id="IPR036676">
    <property type="entry name" value="PurM-like_C_sf"/>
</dbReference>
<evidence type="ECO:0000313" key="2">
    <source>
        <dbReference type="Proteomes" id="UP001321543"/>
    </source>
</evidence>